<comment type="caution">
    <text evidence="11">The sequence shown here is derived from an EMBL/GenBank/DDBJ whole genome shotgun (WGS) entry which is preliminary data.</text>
</comment>
<evidence type="ECO:0000256" key="4">
    <source>
        <dbReference type="ARBA" id="ARBA00022692"/>
    </source>
</evidence>
<keyword evidence="4 8" id="KW-0812">Transmembrane</keyword>
<feature type="domain" description="ABC transporter" evidence="9">
    <location>
        <begin position="3"/>
        <end position="116"/>
    </location>
</feature>
<feature type="transmembrane region" description="Helical" evidence="8">
    <location>
        <begin position="446"/>
        <end position="465"/>
    </location>
</feature>
<feature type="non-terminal residue" evidence="11">
    <location>
        <position position="582"/>
    </location>
</feature>
<dbReference type="PROSITE" id="PS00211">
    <property type="entry name" value="ABC_TRANSPORTER_1"/>
    <property type="match status" value="1"/>
</dbReference>
<dbReference type="GO" id="GO:0016887">
    <property type="term" value="F:ATP hydrolysis activity"/>
    <property type="evidence" value="ECO:0007669"/>
    <property type="project" value="InterPro"/>
</dbReference>
<evidence type="ECO:0000259" key="10">
    <source>
        <dbReference type="Pfam" id="PF19055"/>
    </source>
</evidence>
<feature type="region of interest" description="Disordered" evidence="7">
    <location>
        <begin position="280"/>
        <end position="299"/>
    </location>
</feature>
<dbReference type="InterPro" id="IPR003439">
    <property type="entry name" value="ABC_transporter-like_ATP-bd"/>
</dbReference>
<dbReference type="InterPro" id="IPR043926">
    <property type="entry name" value="ABCG_dom"/>
</dbReference>
<dbReference type="GO" id="GO:0005524">
    <property type="term" value="F:ATP binding"/>
    <property type="evidence" value="ECO:0007669"/>
    <property type="project" value="InterPro"/>
</dbReference>
<evidence type="ECO:0000259" key="9">
    <source>
        <dbReference type="Pfam" id="PF00005"/>
    </source>
</evidence>
<dbReference type="Proteomes" id="UP001152795">
    <property type="component" value="Unassembled WGS sequence"/>
</dbReference>
<keyword evidence="5 8" id="KW-1133">Transmembrane helix</keyword>
<dbReference type="AlphaFoldDB" id="A0A6S7JLR3"/>
<proteinExistence type="inferred from homology"/>
<dbReference type="EMBL" id="CACRXK020018018">
    <property type="protein sequence ID" value="CAB4031968.1"/>
    <property type="molecule type" value="Genomic_DNA"/>
</dbReference>
<keyword evidence="3" id="KW-0813">Transport</keyword>
<dbReference type="GO" id="GO:0140359">
    <property type="term" value="F:ABC-type transporter activity"/>
    <property type="evidence" value="ECO:0007669"/>
    <property type="project" value="InterPro"/>
</dbReference>
<comment type="subcellular location">
    <subcellularLocation>
        <location evidence="1">Membrane</location>
        <topology evidence="1">Multi-pass membrane protein</topology>
    </subcellularLocation>
</comment>
<dbReference type="InterPro" id="IPR050352">
    <property type="entry name" value="ABCG_transporters"/>
</dbReference>
<feature type="compositionally biased region" description="Polar residues" evidence="7">
    <location>
        <begin position="282"/>
        <end position="294"/>
    </location>
</feature>
<evidence type="ECO:0000256" key="7">
    <source>
        <dbReference type="SAM" id="MobiDB-lite"/>
    </source>
</evidence>
<evidence type="ECO:0000313" key="12">
    <source>
        <dbReference type="Proteomes" id="UP001152795"/>
    </source>
</evidence>
<evidence type="ECO:0000256" key="5">
    <source>
        <dbReference type="ARBA" id="ARBA00022989"/>
    </source>
</evidence>
<keyword evidence="12" id="KW-1185">Reference proteome</keyword>
<comment type="similarity">
    <text evidence="2">Belongs to the ABC transporter superfamily. ABCG family. Eye pigment precursor importer (TC 3.A.1.204) subfamily.</text>
</comment>
<feature type="transmembrane region" description="Helical" evidence="8">
    <location>
        <begin position="410"/>
        <end position="434"/>
    </location>
</feature>
<evidence type="ECO:0000256" key="6">
    <source>
        <dbReference type="ARBA" id="ARBA00023136"/>
    </source>
</evidence>
<evidence type="ECO:0000313" key="11">
    <source>
        <dbReference type="EMBL" id="CAB4031968.1"/>
    </source>
</evidence>
<feature type="transmembrane region" description="Helical" evidence="8">
    <location>
        <begin position="477"/>
        <end position="493"/>
    </location>
</feature>
<dbReference type="Gene3D" id="3.40.50.300">
    <property type="entry name" value="P-loop containing nucleotide triphosphate hydrolases"/>
    <property type="match status" value="1"/>
</dbReference>
<dbReference type="InterPro" id="IPR027417">
    <property type="entry name" value="P-loop_NTPase"/>
</dbReference>
<feature type="region of interest" description="Disordered" evidence="7">
    <location>
        <begin position="241"/>
        <end position="260"/>
    </location>
</feature>
<feature type="transmembrane region" description="Helical" evidence="8">
    <location>
        <begin position="373"/>
        <end position="389"/>
    </location>
</feature>
<feature type="domain" description="ABC transporter family G" evidence="10">
    <location>
        <begin position="146"/>
        <end position="578"/>
    </location>
</feature>
<dbReference type="GO" id="GO:0016020">
    <property type="term" value="C:membrane"/>
    <property type="evidence" value="ECO:0007669"/>
    <property type="project" value="UniProtKB-SubCell"/>
</dbReference>
<dbReference type="PANTHER" id="PTHR48041">
    <property type="entry name" value="ABC TRANSPORTER G FAMILY MEMBER 28"/>
    <property type="match status" value="1"/>
</dbReference>
<evidence type="ECO:0000256" key="2">
    <source>
        <dbReference type="ARBA" id="ARBA00005814"/>
    </source>
</evidence>
<dbReference type="Pfam" id="PF19055">
    <property type="entry name" value="ABC2_membrane_7"/>
    <property type="match status" value="1"/>
</dbReference>
<dbReference type="SUPFAM" id="SSF52540">
    <property type="entry name" value="P-loop containing nucleoside triphosphate hydrolases"/>
    <property type="match status" value="1"/>
</dbReference>
<organism evidence="11 12">
    <name type="scientific">Paramuricea clavata</name>
    <name type="common">Red gorgonian</name>
    <name type="synonym">Violescent sea-whip</name>
    <dbReference type="NCBI Taxonomy" id="317549"/>
    <lineage>
        <taxon>Eukaryota</taxon>
        <taxon>Metazoa</taxon>
        <taxon>Cnidaria</taxon>
        <taxon>Anthozoa</taxon>
        <taxon>Octocorallia</taxon>
        <taxon>Malacalcyonacea</taxon>
        <taxon>Plexauridae</taxon>
        <taxon>Paramuricea</taxon>
    </lineage>
</organism>
<sequence length="582" mass="64706">DAGGRIKINGKKVSGIQDYKSLTGFVPQDDIMHRSLTVWEVLYYNAVLRLPPPSDPKVYGKIVKQTMGHLGIRTVANTQIGDEETRGISGGQRRRVNIGMELVADPTILFLDEPTTGLDSSSSLAVVKALNTVAAKTNMTICCVIHQPRFEILKMFDKVLFLGQGGRTVYSGPVDGAETYFAKIGYPLPPYVNPADFYMDVISGSVKNERNVYTSLFEEWEKHQMMVEEVGSEVGEPNEVGAMEEGGDKSQNIQSNGSRSTIEIDRPSSQIHINMKEAGRISDSSQDNETVQVTPSPIPSSIESCEEERVLEKPKVVRLGFFSQLWVFFRREVVLQLRMSRTLLLDQVLTMIAGAVLGLLFREVYIYDVHETTVLGNIISGLGAVVAATRRFGQNRVVFWRESASGINRVSYFFAVNLAYIPVLLISPAVYLSIYYSIAAFLAPFYLHYAVFLCGWYCLSGLGYVMSLMMTPRNSQMAAIVTVVIMALLSGGSPELCKLDDTFIATAFYNLSFSRWIAEAIFEIEAAENSQVLNDIISRVQIDNHYDLQSYRICIGALLALGTGYRLIALLLLLFTKRGQQK</sequence>
<dbReference type="Pfam" id="PF00005">
    <property type="entry name" value="ABC_tran"/>
    <property type="match status" value="1"/>
</dbReference>
<protein>
    <submittedName>
        <fullName evidence="11">White-brown complex homolog 30</fullName>
    </submittedName>
</protein>
<name>A0A6S7JLR3_PARCT</name>
<feature type="transmembrane region" description="Helical" evidence="8">
    <location>
        <begin position="550"/>
        <end position="575"/>
    </location>
</feature>
<dbReference type="PANTHER" id="PTHR48041:SF91">
    <property type="entry name" value="ABC TRANSPORTER G FAMILY MEMBER 28"/>
    <property type="match status" value="1"/>
</dbReference>
<dbReference type="InterPro" id="IPR017871">
    <property type="entry name" value="ABC_transporter-like_CS"/>
</dbReference>
<evidence type="ECO:0000256" key="8">
    <source>
        <dbReference type="SAM" id="Phobius"/>
    </source>
</evidence>
<feature type="compositionally biased region" description="Polar residues" evidence="7">
    <location>
        <begin position="249"/>
        <end position="260"/>
    </location>
</feature>
<keyword evidence="6 8" id="KW-0472">Membrane</keyword>
<gene>
    <name evidence="11" type="ORF">PACLA_8A056920</name>
</gene>
<evidence type="ECO:0000256" key="3">
    <source>
        <dbReference type="ARBA" id="ARBA00022448"/>
    </source>
</evidence>
<reference evidence="11" key="1">
    <citation type="submission" date="2020-04" db="EMBL/GenBank/DDBJ databases">
        <authorList>
            <person name="Alioto T."/>
            <person name="Alioto T."/>
            <person name="Gomez Garrido J."/>
        </authorList>
    </citation>
    <scope>NUCLEOTIDE SEQUENCE</scope>
    <source>
        <strain evidence="11">A484AB</strain>
    </source>
</reference>
<evidence type="ECO:0000256" key="1">
    <source>
        <dbReference type="ARBA" id="ARBA00004141"/>
    </source>
</evidence>
<accession>A0A6S7JLR3</accession>